<dbReference type="Proteomes" id="UP000038045">
    <property type="component" value="Unplaced"/>
</dbReference>
<evidence type="ECO:0000313" key="2">
    <source>
        <dbReference type="Proteomes" id="UP000038045"/>
    </source>
</evidence>
<evidence type="ECO:0000313" key="3">
    <source>
        <dbReference type="WBParaSite" id="PTRK_0000883600.1"/>
    </source>
</evidence>
<sequence>MGYQGFRQIAAFGRRYDLERGRLEAAEPWPDFLRALLDRLTGPLNLDEGAFVQALDPGLTGAPSWPGCRRLRDNAGPGARPSPQTSGEPAGLRGDAQGRGRPPPCERASPSGGAWRPRSPGGWRRGRRPGPGPRRRRSRAGARGSRAGPAPTGRARTGSSAGPGPPGGFLRRRARRWRRLPRPGSGGVRRFSGCGRRSSGG</sequence>
<feature type="compositionally biased region" description="Low complexity" evidence="1">
    <location>
        <begin position="188"/>
        <end position="201"/>
    </location>
</feature>
<accession>A0A0N4ZL31</accession>
<dbReference type="WBParaSite" id="PTRK_0000883600.1">
    <property type="protein sequence ID" value="PTRK_0000883600.1"/>
    <property type="gene ID" value="PTRK_0000883600"/>
</dbReference>
<reference evidence="3" key="1">
    <citation type="submission" date="2017-02" db="UniProtKB">
        <authorList>
            <consortium name="WormBaseParasite"/>
        </authorList>
    </citation>
    <scope>IDENTIFICATION</scope>
</reference>
<name>A0A0N4ZL31_PARTI</name>
<organism evidence="2 3">
    <name type="scientific">Parastrongyloides trichosuri</name>
    <name type="common">Possum-specific nematode worm</name>
    <dbReference type="NCBI Taxonomy" id="131310"/>
    <lineage>
        <taxon>Eukaryota</taxon>
        <taxon>Metazoa</taxon>
        <taxon>Ecdysozoa</taxon>
        <taxon>Nematoda</taxon>
        <taxon>Chromadorea</taxon>
        <taxon>Rhabditida</taxon>
        <taxon>Tylenchina</taxon>
        <taxon>Panagrolaimomorpha</taxon>
        <taxon>Strongyloidoidea</taxon>
        <taxon>Strongyloididae</taxon>
        <taxon>Parastrongyloides</taxon>
    </lineage>
</organism>
<feature type="compositionally biased region" description="Low complexity" evidence="1">
    <location>
        <begin position="141"/>
        <end position="158"/>
    </location>
</feature>
<protein>
    <submittedName>
        <fullName evidence="3">Respiratory nitrate reductase chaperone NarJ</fullName>
    </submittedName>
</protein>
<dbReference type="AlphaFoldDB" id="A0A0N4ZL31"/>
<proteinExistence type="predicted"/>
<keyword evidence="2" id="KW-1185">Reference proteome</keyword>
<feature type="compositionally biased region" description="Basic residues" evidence="1">
    <location>
        <begin position="124"/>
        <end position="140"/>
    </location>
</feature>
<feature type="compositionally biased region" description="Basic residues" evidence="1">
    <location>
        <begin position="170"/>
        <end position="181"/>
    </location>
</feature>
<evidence type="ECO:0000256" key="1">
    <source>
        <dbReference type="SAM" id="MobiDB-lite"/>
    </source>
</evidence>
<feature type="compositionally biased region" description="Low complexity" evidence="1">
    <location>
        <begin position="109"/>
        <end position="122"/>
    </location>
</feature>
<feature type="region of interest" description="Disordered" evidence="1">
    <location>
        <begin position="56"/>
        <end position="201"/>
    </location>
</feature>